<dbReference type="InterPro" id="IPR051815">
    <property type="entry name" value="Molybdate_resp_trans_reg"/>
</dbReference>
<dbReference type="PANTHER" id="PTHR30432">
    <property type="entry name" value="TRANSCRIPTIONAL REGULATOR MODE"/>
    <property type="match status" value="1"/>
</dbReference>
<evidence type="ECO:0000259" key="4">
    <source>
        <dbReference type="PROSITE" id="PS51866"/>
    </source>
</evidence>
<comment type="caution">
    <text evidence="5">The sequence shown here is derived from an EMBL/GenBank/DDBJ whole genome shotgun (WGS) entry which is preliminary data.</text>
</comment>
<dbReference type="InterPro" id="IPR004606">
    <property type="entry name" value="Mop_domain"/>
</dbReference>
<dbReference type="EMBL" id="JBHSWX010000012">
    <property type="protein sequence ID" value="MFC6786557.1"/>
    <property type="molecule type" value="Genomic_DNA"/>
</dbReference>
<dbReference type="AlphaFoldDB" id="A0ABD5TAT7"/>
<dbReference type="PANTHER" id="PTHR30432:SF1">
    <property type="entry name" value="DNA-BINDING TRANSCRIPTIONAL DUAL REGULATOR MODE"/>
    <property type="match status" value="1"/>
</dbReference>
<dbReference type="RefSeq" id="WP_284060782.1">
    <property type="nucleotide sequence ID" value="NZ_CP126158.1"/>
</dbReference>
<dbReference type="Gene3D" id="1.10.10.10">
    <property type="entry name" value="Winged helix-like DNA-binding domain superfamily/Winged helix DNA-binding domain"/>
    <property type="match status" value="1"/>
</dbReference>
<organism evidence="5 6">
    <name type="scientific">Halobaculum halobium</name>
    <dbReference type="NCBI Taxonomy" id="3032281"/>
    <lineage>
        <taxon>Archaea</taxon>
        <taxon>Methanobacteriati</taxon>
        <taxon>Methanobacteriota</taxon>
        <taxon>Stenosarchaea group</taxon>
        <taxon>Halobacteria</taxon>
        <taxon>Halobacteriales</taxon>
        <taxon>Haloferacaceae</taxon>
        <taxon>Halobaculum</taxon>
    </lineage>
</organism>
<dbReference type="Gene3D" id="2.40.50.100">
    <property type="match status" value="1"/>
</dbReference>
<sequence length="274" mass="27159">MGSNEAPAPGGGEGTAGFEASLTAGEVTFDGRDAALLRAIAAAGSVSGAASDLGRSRARALSRLETLEAVFGDLVARRRGGADGGGSRLTENATSLLARFERLTAALAGTAGAAESVFEGAVADRDGELAVVETDAGTLRALAVGDPDPTPDDAVQVSVRADAVTLHDPGETPSPDATSARNRFAGVASAVRRGDAVVDVQVDVGADGPLAALVTVDSADRLGLRQGSDVVASFKATATRATAARATDSAESGESAEPGDSAEGTAERLSDPGE</sequence>
<dbReference type="GO" id="GO:0005886">
    <property type="term" value="C:plasma membrane"/>
    <property type="evidence" value="ECO:0007669"/>
    <property type="project" value="UniProtKB-SubCell"/>
</dbReference>
<feature type="region of interest" description="Disordered" evidence="3">
    <location>
        <begin position="236"/>
        <end position="274"/>
    </location>
</feature>
<evidence type="ECO:0000313" key="6">
    <source>
        <dbReference type="Proteomes" id="UP001596443"/>
    </source>
</evidence>
<evidence type="ECO:0000313" key="5">
    <source>
        <dbReference type="EMBL" id="MFC6786557.1"/>
    </source>
</evidence>
<keyword evidence="2" id="KW-0500">Molybdenum</keyword>
<evidence type="ECO:0000256" key="3">
    <source>
        <dbReference type="SAM" id="MobiDB-lite"/>
    </source>
</evidence>
<feature type="compositionally biased region" description="Low complexity" evidence="3">
    <location>
        <begin position="236"/>
        <end position="247"/>
    </location>
</feature>
<gene>
    <name evidence="5" type="ORF">ACFQFD_11295</name>
</gene>
<dbReference type="InterPro" id="IPR008995">
    <property type="entry name" value="Mo/tungstate-bd_C_term_dom"/>
</dbReference>
<dbReference type="SUPFAM" id="SSF46785">
    <property type="entry name" value="Winged helix' DNA-binding domain"/>
    <property type="match status" value="1"/>
</dbReference>
<comment type="subcellular location">
    <subcellularLocation>
        <location evidence="1">Cell membrane</location>
        <topology evidence="1">Peripheral membrane protein</topology>
    </subcellularLocation>
</comment>
<proteinExistence type="predicted"/>
<dbReference type="InterPro" id="IPR005116">
    <property type="entry name" value="Transp-assoc_OB_typ1"/>
</dbReference>
<feature type="domain" description="Mop" evidence="4">
    <location>
        <begin position="177"/>
        <end position="243"/>
    </location>
</feature>
<evidence type="ECO:0000256" key="1">
    <source>
        <dbReference type="ARBA" id="ARBA00004202"/>
    </source>
</evidence>
<feature type="compositionally biased region" description="Basic and acidic residues" evidence="3">
    <location>
        <begin position="265"/>
        <end position="274"/>
    </location>
</feature>
<dbReference type="PROSITE" id="PS51866">
    <property type="entry name" value="MOP"/>
    <property type="match status" value="1"/>
</dbReference>
<reference evidence="5 6" key="1">
    <citation type="journal article" date="2019" name="Int. J. Syst. Evol. Microbiol.">
        <title>The Global Catalogue of Microorganisms (GCM) 10K type strain sequencing project: providing services to taxonomists for standard genome sequencing and annotation.</title>
        <authorList>
            <consortium name="The Broad Institute Genomics Platform"/>
            <consortium name="The Broad Institute Genome Sequencing Center for Infectious Disease"/>
            <person name="Wu L."/>
            <person name="Ma J."/>
        </authorList>
    </citation>
    <scope>NUCLEOTIDE SEQUENCE [LARGE SCALE GENOMIC DNA]</scope>
    <source>
        <strain evidence="5 6">SYNS20</strain>
    </source>
</reference>
<dbReference type="Proteomes" id="UP001596443">
    <property type="component" value="Unassembled WGS sequence"/>
</dbReference>
<evidence type="ECO:0000256" key="2">
    <source>
        <dbReference type="ARBA" id="ARBA00022505"/>
    </source>
</evidence>
<protein>
    <submittedName>
        <fullName evidence="5">TOBE domain-containing protein</fullName>
    </submittedName>
</protein>
<dbReference type="InterPro" id="IPR036388">
    <property type="entry name" value="WH-like_DNA-bd_sf"/>
</dbReference>
<dbReference type="Pfam" id="PF03459">
    <property type="entry name" value="TOBE"/>
    <property type="match status" value="1"/>
</dbReference>
<dbReference type="GeneID" id="81209637"/>
<dbReference type="InterPro" id="IPR036390">
    <property type="entry name" value="WH_DNA-bd_sf"/>
</dbReference>
<accession>A0ABD5TAT7</accession>
<dbReference type="SUPFAM" id="SSF50331">
    <property type="entry name" value="MOP-like"/>
    <property type="match status" value="1"/>
</dbReference>
<keyword evidence="6" id="KW-1185">Reference proteome</keyword>
<name>A0ABD5TAT7_9EURY</name>